<gene>
    <name evidence="2" type="ORF">PHMEG_0006993</name>
</gene>
<feature type="compositionally biased region" description="Acidic residues" evidence="1">
    <location>
        <begin position="89"/>
        <end position="99"/>
    </location>
</feature>
<sequence length="99" mass="11036">MTLGSSGAAMIEARKIKEEKPPVDAAVAAKPTQNPHRPDRMQSFFNTVMGHFLKKPSEEKCREQSRVREVSDVDMESIESFPPSPGENNPDDLSIDIPR</sequence>
<evidence type="ECO:0000313" key="3">
    <source>
        <dbReference type="Proteomes" id="UP000198211"/>
    </source>
</evidence>
<reference evidence="3" key="1">
    <citation type="submission" date="2017-03" db="EMBL/GenBank/DDBJ databases">
        <title>Phytopthora megakarya and P. palmivora, two closely related causual agents of cacao black pod achieved similar genome size and gene model numbers by different mechanisms.</title>
        <authorList>
            <person name="Ali S."/>
            <person name="Shao J."/>
            <person name="Larry D.J."/>
            <person name="Kronmiller B."/>
            <person name="Shen D."/>
            <person name="Strem M.D."/>
            <person name="Melnick R.L."/>
            <person name="Guiltinan M.J."/>
            <person name="Tyler B.M."/>
            <person name="Meinhardt L.W."/>
            <person name="Bailey B.A."/>
        </authorList>
    </citation>
    <scope>NUCLEOTIDE SEQUENCE [LARGE SCALE GENOMIC DNA]</scope>
    <source>
        <strain evidence="3">zdho120</strain>
    </source>
</reference>
<organism evidence="2 3">
    <name type="scientific">Phytophthora megakarya</name>
    <dbReference type="NCBI Taxonomy" id="4795"/>
    <lineage>
        <taxon>Eukaryota</taxon>
        <taxon>Sar</taxon>
        <taxon>Stramenopiles</taxon>
        <taxon>Oomycota</taxon>
        <taxon>Peronosporomycetes</taxon>
        <taxon>Peronosporales</taxon>
        <taxon>Peronosporaceae</taxon>
        <taxon>Phytophthora</taxon>
    </lineage>
</organism>
<evidence type="ECO:0000256" key="1">
    <source>
        <dbReference type="SAM" id="MobiDB-lite"/>
    </source>
</evidence>
<dbReference type="EMBL" id="NBNE01000527">
    <property type="protein sequence ID" value="OWZ18851.1"/>
    <property type="molecule type" value="Genomic_DNA"/>
</dbReference>
<feature type="region of interest" description="Disordered" evidence="1">
    <location>
        <begin position="55"/>
        <end position="99"/>
    </location>
</feature>
<comment type="caution">
    <text evidence="2">The sequence shown here is derived from an EMBL/GenBank/DDBJ whole genome shotgun (WGS) entry which is preliminary data.</text>
</comment>
<feature type="compositionally biased region" description="Basic and acidic residues" evidence="1">
    <location>
        <begin position="55"/>
        <end position="71"/>
    </location>
</feature>
<proteinExistence type="predicted"/>
<accession>A0A225WMH8</accession>
<evidence type="ECO:0000313" key="2">
    <source>
        <dbReference type="EMBL" id="OWZ18851.1"/>
    </source>
</evidence>
<dbReference type="AlphaFoldDB" id="A0A225WMH8"/>
<keyword evidence="3" id="KW-1185">Reference proteome</keyword>
<protein>
    <submittedName>
        <fullName evidence="2">Uncharacterized protein</fullName>
    </submittedName>
</protein>
<dbReference type="Proteomes" id="UP000198211">
    <property type="component" value="Unassembled WGS sequence"/>
</dbReference>
<name>A0A225WMH8_9STRA</name>